<dbReference type="Pfam" id="PF09551">
    <property type="entry name" value="Spore_II_R"/>
    <property type="match status" value="1"/>
</dbReference>
<dbReference type="AlphaFoldDB" id="A0A8J3EJH1"/>
<feature type="compositionally biased region" description="Acidic residues" evidence="1">
    <location>
        <begin position="171"/>
        <end position="187"/>
    </location>
</feature>
<evidence type="ECO:0000313" key="2">
    <source>
        <dbReference type="EMBL" id="GGH71167.1"/>
    </source>
</evidence>
<dbReference type="EMBL" id="BMEV01000008">
    <property type="protein sequence ID" value="GGH71167.1"/>
    <property type="molecule type" value="Genomic_DNA"/>
</dbReference>
<comment type="caution">
    <text evidence="2">The sequence shown here is derived from an EMBL/GenBank/DDBJ whole genome shotgun (WGS) entry which is preliminary data.</text>
</comment>
<accession>A0A8J3EJH1</accession>
<dbReference type="Proteomes" id="UP000602050">
    <property type="component" value="Unassembled WGS sequence"/>
</dbReference>
<evidence type="ECO:0000313" key="3">
    <source>
        <dbReference type="Proteomes" id="UP000602050"/>
    </source>
</evidence>
<evidence type="ECO:0008006" key="4">
    <source>
        <dbReference type="Google" id="ProtNLM"/>
    </source>
</evidence>
<reference evidence="2" key="1">
    <citation type="journal article" date="2014" name="Int. J. Syst. Evol. Microbiol.">
        <title>Complete genome sequence of Corynebacterium casei LMG S-19264T (=DSM 44701T), isolated from a smear-ripened cheese.</title>
        <authorList>
            <consortium name="US DOE Joint Genome Institute (JGI-PGF)"/>
            <person name="Walter F."/>
            <person name="Albersmeier A."/>
            <person name="Kalinowski J."/>
            <person name="Ruckert C."/>
        </authorList>
    </citation>
    <scope>NUCLEOTIDE SEQUENCE</scope>
    <source>
        <strain evidence="2">CGMCC 1.12360</strain>
    </source>
</reference>
<dbReference type="NCBIfam" id="TIGR02837">
    <property type="entry name" value="spore_II_R"/>
    <property type="match status" value="1"/>
</dbReference>
<gene>
    <name evidence="2" type="ORF">GCM10010978_06810</name>
</gene>
<protein>
    <recommendedName>
        <fullName evidence="4">Stage II sporulation protein R</fullName>
    </recommendedName>
</protein>
<keyword evidence="3" id="KW-1185">Reference proteome</keyword>
<feature type="region of interest" description="Disordered" evidence="1">
    <location>
        <begin position="170"/>
        <end position="191"/>
    </location>
</feature>
<name>A0A8J3EJH1_9BACI</name>
<organism evidence="2 3">
    <name type="scientific">Compostibacillus humi</name>
    <dbReference type="NCBI Taxonomy" id="1245525"/>
    <lineage>
        <taxon>Bacteria</taxon>
        <taxon>Bacillati</taxon>
        <taxon>Bacillota</taxon>
        <taxon>Bacilli</taxon>
        <taxon>Bacillales</taxon>
        <taxon>Bacillaceae</taxon>
        <taxon>Compostibacillus</taxon>
    </lineage>
</organism>
<sequence length="205" mass="23825">MKKLVIFLWIALIFMFMMPIEGFSTDEGEYDYQVIPDEAIRLRILANSDSEEDQAIKRLVRDRVNEEVTSWVAHMTDIEEARNLIENNIDEVEAVVGEVLEQEGAADSFTVEYGKNILFPAKIYDNFLYPQGEYEAILITIGEGEGSNWWCVLFPPLCFLDFSFGSTVSAEEQELDEEEKEEEEKEKEEEKPKVKFFLFELFGWS</sequence>
<dbReference type="InterPro" id="IPR014202">
    <property type="entry name" value="Spore_II_R"/>
</dbReference>
<proteinExistence type="predicted"/>
<evidence type="ECO:0000256" key="1">
    <source>
        <dbReference type="SAM" id="MobiDB-lite"/>
    </source>
</evidence>
<dbReference type="RefSeq" id="WP_229733532.1">
    <property type="nucleotide sequence ID" value="NZ_BMEV01000008.1"/>
</dbReference>
<reference evidence="2" key="2">
    <citation type="submission" date="2020-09" db="EMBL/GenBank/DDBJ databases">
        <authorList>
            <person name="Sun Q."/>
            <person name="Zhou Y."/>
        </authorList>
    </citation>
    <scope>NUCLEOTIDE SEQUENCE</scope>
    <source>
        <strain evidence="2">CGMCC 1.12360</strain>
    </source>
</reference>